<protein>
    <recommendedName>
        <fullName evidence="2">non-specific protein-tyrosine kinase</fullName>
        <ecNumber evidence="2">2.7.10.2</ecNumber>
    </recommendedName>
</protein>
<keyword evidence="11" id="KW-1185">Reference proteome</keyword>
<dbReference type="GO" id="GO:0004715">
    <property type="term" value="F:non-membrane spanning protein tyrosine kinase activity"/>
    <property type="evidence" value="ECO:0007669"/>
    <property type="project" value="UniProtKB-EC"/>
</dbReference>
<dbReference type="Proteomes" id="UP001431532">
    <property type="component" value="Unassembled WGS sequence"/>
</dbReference>
<dbReference type="InterPro" id="IPR050445">
    <property type="entry name" value="Bact_polysacc_biosynth/exp"/>
</dbReference>
<dbReference type="NCBIfam" id="TIGR01007">
    <property type="entry name" value="eps_fam"/>
    <property type="match status" value="1"/>
</dbReference>
<evidence type="ECO:0000256" key="2">
    <source>
        <dbReference type="ARBA" id="ARBA00011903"/>
    </source>
</evidence>
<organism evidence="10 11">
    <name type="scientific">Peloplasma aerotolerans</name>
    <dbReference type="NCBI Taxonomy" id="3044389"/>
    <lineage>
        <taxon>Bacteria</taxon>
        <taxon>Bacillati</taxon>
        <taxon>Mycoplasmatota</taxon>
        <taxon>Mollicutes</taxon>
        <taxon>Acholeplasmatales</taxon>
        <taxon>Acholeplasmataceae</taxon>
        <taxon>Peloplasma</taxon>
    </lineage>
</organism>
<evidence type="ECO:0000256" key="7">
    <source>
        <dbReference type="ARBA" id="ARBA00023137"/>
    </source>
</evidence>
<dbReference type="AlphaFoldDB" id="A0AAW6U365"/>
<comment type="caution">
    <text evidence="10">The sequence shown here is derived from an EMBL/GenBank/DDBJ whole genome shotgun (WGS) entry which is preliminary data.</text>
</comment>
<keyword evidence="3 10" id="KW-0808">Transferase</keyword>
<sequence length="243" mass="27518">MKKRLKIFNGENVQKYDYLVTKEQPLSYTAESFQKVLINLDYANIDNEYKVIQFTSTLASEGKSTFISNLSYLLGQKGKKVILLDLDLRKPKIHRVFNSTNRNGLTDYLSGKIEYKEMVRHSNEVGVDYIVAGEKTTAVVNVLEAKKLKELIAELREAYDYVLLDTPPVIAVSDALYIAKIADGVIFVVAQNVAKKTLVKEAVETLRKNEINILGTVLTQVNLKSGEYGYGFDYSYKYEDGEE</sequence>
<dbReference type="InterPro" id="IPR025669">
    <property type="entry name" value="AAA_dom"/>
</dbReference>
<evidence type="ECO:0000256" key="1">
    <source>
        <dbReference type="ARBA" id="ARBA00007316"/>
    </source>
</evidence>
<dbReference type="PANTHER" id="PTHR32309">
    <property type="entry name" value="TYROSINE-PROTEIN KINASE"/>
    <property type="match status" value="1"/>
</dbReference>
<evidence type="ECO:0000256" key="5">
    <source>
        <dbReference type="ARBA" id="ARBA00022777"/>
    </source>
</evidence>
<keyword evidence="7" id="KW-0829">Tyrosine-protein kinase</keyword>
<keyword evidence="6" id="KW-0067">ATP-binding</keyword>
<dbReference type="Pfam" id="PF13614">
    <property type="entry name" value="AAA_31"/>
    <property type="match status" value="1"/>
</dbReference>
<accession>A0AAW6U365</accession>
<dbReference type="EC" id="2.7.10.2" evidence="2"/>
<comment type="catalytic activity">
    <reaction evidence="8">
        <text>L-tyrosyl-[protein] + ATP = O-phospho-L-tyrosyl-[protein] + ADP + H(+)</text>
        <dbReference type="Rhea" id="RHEA:10596"/>
        <dbReference type="Rhea" id="RHEA-COMP:10136"/>
        <dbReference type="Rhea" id="RHEA-COMP:20101"/>
        <dbReference type="ChEBI" id="CHEBI:15378"/>
        <dbReference type="ChEBI" id="CHEBI:30616"/>
        <dbReference type="ChEBI" id="CHEBI:46858"/>
        <dbReference type="ChEBI" id="CHEBI:61978"/>
        <dbReference type="ChEBI" id="CHEBI:456216"/>
        <dbReference type="EC" id="2.7.10.2"/>
    </reaction>
</comment>
<comment type="similarity">
    <text evidence="1">Belongs to the CpsD/CapB family.</text>
</comment>
<dbReference type="Gene3D" id="3.40.50.300">
    <property type="entry name" value="P-loop containing nucleotide triphosphate hydrolases"/>
    <property type="match status" value="1"/>
</dbReference>
<reference evidence="10" key="1">
    <citation type="submission" date="2023-05" db="EMBL/GenBank/DDBJ databases">
        <title>Mariniplasma microaerophilum sp. nov., a novel anaerobic mollicute isolated from terrestrial mud volcano, Taman Peninsula, Russia.</title>
        <authorList>
            <person name="Khomyakova M.A."/>
            <person name="Merkel A.Y."/>
            <person name="Slobodkin A.I."/>
        </authorList>
    </citation>
    <scope>NUCLEOTIDE SEQUENCE</scope>
    <source>
        <strain evidence="10">M4Ah</strain>
    </source>
</reference>
<gene>
    <name evidence="10" type="ORF">QJ521_02420</name>
</gene>
<evidence type="ECO:0000256" key="6">
    <source>
        <dbReference type="ARBA" id="ARBA00022840"/>
    </source>
</evidence>
<evidence type="ECO:0000256" key="4">
    <source>
        <dbReference type="ARBA" id="ARBA00022741"/>
    </source>
</evidence>
<name>A0AAW6U365_9MOLU</name>
<evidence type="ECO:0000313" key="11">
    <source>
        <dbReference type="Proteomes" id="UP001431532"/>
    </source>
</evidence>
<dbReference type="SUPFAM" id="SSF52540">
    <property type="entry name" value="P-loop containing nucleoside triphosphate hydrolases"/>
    <property type="match status" value="1"/>
</dbReference>
<dbReference type="PANTHER" id="PTHR32309:SF13">
    <property type="entry name" value="FERRIC ENTEROBACTIN TRANSPORT PROTEIN FEPE"/>
    <property type="match status" value="1"/>
</dbReference>
<dbReference type="GO" id="GO:0005524">
    <property type="term" value="F:ATP binding"/>
    <property type="evidence" value="ECO:0007669"/>
    <property type="project" value="UniProtKB-KW"/>
</dbReference>
<evidence type="ECO:0000313" key="10">
    <source>
        <dbReference type="EMBL" id="MDI6452408.1"/>
    </source>
</evidence>
<dbReference type="InterPro" id="IPR027417">
    <property type="entry name" value="P-loop_NTPase"/>
</dbReference>
<evidence type="ECO:0000259" key="9">
    <source>
        <dbReference type="Pfam" id="PF13614"/>
    </source>
</evidence>
<keyword evidence="5 10" id="KW-0418">Kinase</keyword>
<dbReference type="GO" id="GO:0005886">
    <property type="term" value="C:plasma membrane"/>
    <property type="evidence" value="ECO:0007669"/>
    <property type="project" value="TreeGrafter"/>
</dbReference>
<keyword evidence="4" id="KW-0547">Nucleotide-binding</keyword>
<feature type="domain" description="AAA" evidence="9">
    <location>
        <begin position="51"/>
        <end position="191"/>
    </location>
</feature>
<evidence type="ECO:0000256" key="8">
    <source>
        <dbReference type="ARBA" id="ARBA00051245"/>
    </source>
</evidence>
<evidence type="ECO:0000256" key="3">
    <source>
        <dbReference type="ARBA" id="ARBA00022679"/>
    </source>
</evidence>
<dbReference type="InterPro" id="IPR005702">
    <property type="entry name" value="Wzc-like_C"/>
</dbReference>
<dbReference type="CDD" id="cd05387">
    <property type="entry name" value="BY-kinase"/>
    <property type="match status" value="1"/>
</dbReference>
<dbReference type="EMBL" id="JASCXW010000004">
    <property type="protein sequence ID" value="MDI6452408.1"/>
    <property type="molecule type" value="Genomic_DNA"/>
</dbReference>
<proteinExistence type="inferred from homology"/>
<dbReference type="RefSeq" id="WP_282838823.1">
    <property type="nucleotide sequence ID" value="NZ_JASCXW010000004.1"/>
</dbReference>